<dbReference type="PANTHER" id="PTHR33908">
    <property type="entry name" value="MANNOSYLTRANSFERASE YKCB-RELATED"/>
    <property type="match status" value="1"/>
</dbReference>
<dbReference type="AlphaFoldDB" id="A0A3B0UZF4"/>
<keyword evidence="3" id="KW-0328">Glycosyltransferase</keyword>
<keyword evidence="2" id="KW-1003">Cell membrane</keyword>
<protein>
    <recommendedName>
        <fullName evidence="9">Glycosyltransferase RgtA/B/C/D-like domain-containing protein</fullName>
    </recommendedName>
</protein>
<dbReference type="GO" id="GO:0016763">
    <property type="term" value="F:pentosyltransferase activity"/>
    <property type="evidence" value="ECO:0007669"/>
    <property type="project" value="TreeGrafter"/>
</dbReference>
<keyword evidence="5 8" id="KW-0812">Transmembrane</keyword>
<dbReference type="PANTHER" id="PTHR33908:SF11">
    <property type="entry name" value="MEMBRANE PROTEIN"/>
    <property type="match status" value="1"/>
</dbReference>
<keyword evidence="6 8" id="KW-1133">Transmembrane helix</keyword>
<feature type="transmembrane region" description="Helical" evidence="8">
    <location>
        <begin position="127"/>
        <end position="151"/>
    </location>
</feature>
<gene>
    <name evidence="10" type="ORF">MNBD_GAMMA01-79</name>
</gene>
<feature type="transmembrane region" description="Helical" evidence="8">
    <location>
        <begin position="47"/>
        <end position="65"/>
    </location>
</feature>
<dbReference type="EMBL" id="UOEW01000132">
    <property type="protein sequence ID" value="VAW36171.1"/>
    <property type="molecule type" value="Genomic_DNA"/>
</dbReference>
<evidence type="ECO:0000256" key="5">
    <source>
        <dbReference type="ARBA" id="ARBA00022692"/>
    </source>
</evidence>
<sequence>MLLGDEQRYLDTGLAIAAGGDWHPSPLWPPMQSVLIALFAKIFTNPLLPLQIFQYSLLLLSGFILKDIVFRETNNKLAAQLALAIMILYPSWLAYSQYLWPEVIHVTLFVAIIWINRYQYHSYKWMLLSGFLLGLAILFKSLLLLFVPFLYLPLLLNLRLDKALLKMTLSILVATLVIAPAAIKAHKMTGSWMVSNSSMFNLWVGLNDNKRQSFTNDIAAPMYHTYMDSADTDAQRNLIAKDNAIEKIQRDGYINTLVNQLSKQYFRLFDYQSFFSQQFQGEKNDNYVNKYKHRYDEPLVAIVLVFNNIFYLFGLIAMSFGLIVSIKKSVIAQQFALFLLYTLALFALLHVKSRFRIPLQPLMAFYAGYLYCYLNSNNWSLTKFVENRKYVTLSVVSVIFITVLVFSAKLLDKYFPI</sequence>
<evidence type="ECO:0000256" key="4">
    <source>
        <dbReference type="ARBA" id="ARBA00022679"/>
    </source>
</evidence>
<evidence type="ECO:0000259" key="9">
    <source>
        <dbReference type="Pfam" id="PF13231"/>
    </source>
</evidence>
<feature type="transmembrane region" description="Helical" evidence="8">
    <location>
        <begin position="98"/>
        <end position="115"/>
    </location>
</feature>
<feature type="transmembrane region" description="Helical" evidence="8">
    <location>
        <begin position="77"/>
        <end position="92"/>
    </location>
</feature>
<keyword evidence="7 8" id="KW-0472">Membrane</keyword>
<evidence type="ECO:0000256" key="6">
    <source>
        <dbReference type="ARBA" id="ARBA00022989"/>
    </source>
</evidence>
<dbReference type="GO" id="GO:0008610">
    <property type="term" value="P:lipid biosynthetic process"/>
    <property type="evidence" value="ECO:0007669"/>
    <property type="project" value="UniProtKB-ARBA"/>
</dbReference>
<organism evidence="10">
    <name type="scientific">hydrothermal vent metagenome</name>
    <dbReference type="NCBI Taxonomy" id="652676"/>
    <lineage>
        <taxon>unclassified sequences</taxon>
        <taxon>metagenomes</taxon>
        <taxon>ecological metagenomes</taxon>
    </lineage>
</organism>
<dbReference type="InterPro" id="IPR050297">
    <property type="entry name" value="LipidA_mod_glycosyltrf_83"/>
</dbReference>
<dbReference type="Pfam" id="PF13231">
    <property type="entry name" value="PMT_2"/>
    <property type="match status" value="1"/>
</dbReference>
<feature type="transmembrane region" description="Helical" evidence="8">
    <location>
        <begin position="391"/>
        <end position="411"/>
    </location>
</feature>
<evidence type="ECO:0000256" key="7">
    <source>
        <dbReference type="ARBA" id="ARBA00023136"/>
    </source>
</evidence>
<feature type="transmembrane region" description="Helical" evidence="8">
    <location>
        <begin position="330"/>
        <end position="349"/>
    </location>
</feature>
<dbReference type="InterPro" id="IPR038731">
    <property type="entry name" value="RgtA/B/C-like"/>
</dbReference>
<evidence type="ECO:0000256" key="3">
    <source>
        <dbReference type="ARBA" id="ARBA00022676"/>
    </source>
</evidence>
<evidence type="ECO:0000256" key="8">
    <source>
        <dbReference type="SAM" id="Phobius"/>
    </source>
</evidence>
<feature type="transmembrane region" description="Helical" evidence="8">
    <location>
        <begin position="299"/>
        <end position="324"/>
    </location>
</feature>
<dbReference type="GO" id="GO:0005886">
    <property type="term" value="C:plasma membrane"/>
    <property type="evidence" value="ECO:0007669"/>
    <property type="project" value="UniProtKB-SubCell"/>
</dbReference>
<evidence type="ECO:0000256" key="1">
    <source>
        <dbReference type="ARBA" id="ARBA00004651"/>
    </source>
</evidence>
<evidence type="ECO:0000256" key="2">
    <source>
        <dbReference type="ARBA" id="ARBA00022475"/>
    </source>
</evidence>
<proteinExistence type="predicted"/>
<feature type="transmembrane region" description="Helical" evidence="8">
    <location>
        <begin position="163"/>
        <end position="183"/>
    </location>
</feature>
<comment type="subcellular location">
    <subcellularLocation>
        <location evidence="1">Cell membrane</location>
        <topology evidence="1">Multi-pass membrane protein</topology>
    </subcellularLocation>
</comment>
<reference evidence="10" key="1">
    <citation type="submission" date="2018-06" db="EMBL/GenBank/DDBJ databases">
        <authorList>
            <person name="Zhirakovskaya E."/>
        </authorList>
    </citation>
    <scope>NUCLEOTIDE SEQUENCE</scope>
</reference>
<evidence type="ECO:0000313" key="10">
    <source>
        <dbReference type="EMBL" id="VAW36171.1"/>
    </source>
</evidence>
<accession>A0A3B0UZF4</accession>
<keyword evidence="4" id="KW-0808">Transferase</keyword>
<name>A0A3B0UZF4_9ZZZZ</name>
<feature type="domain" description="Glycosyltransferase RgtA/B/C/D-like" evidence="9">
    <location>
        <begin position="29"/>
        <end position="180"/>
    </location>
</feature>